<comment type="caution">
    <text evidence="3">The sequence shown here is derived from an EMBL/GenBank/DDBJ whole genome shotgun (WGS) entry which is preliminary data.</text>
</comment>
<dbReference type="GO" id="GO:0030139">
    <property type="term" value="C:endocytic vesicle"/>
    <property type="evidence" value="ECO:0007669"/>
    <property type="project" value="TreeGrafter"/>
</dbReference>
<dbReference type="InterPro" id="IPR003123">
    <property type="entry name" value="VPS9"/>
</dbReference>
<dbReference type="GO" id="GO:0031267">
    <property type="term" value="F:small GTPase binding"/>
    <property type="evidence" value="ECO:0007669"/>
    <property type="project" value="TreeGrafter"/>
</dbReference>
<evidence type="ECO:0000259" key="1">
    <source>
        <dbReference type="PROSITE" id="PS50200"/>
    </source>
</evidence>
<dbReference type="Gene3D" id="1.20.1050.80">
    <property type="entry name" value="VPS9 domain"/>
    <property type="match status" value="1"/>
</dbReference>
<dbReference type="GO" id="GO:0005085">
    <property type="term" value="F:guanyl-nucleotide exchange factor activity"/>
    <property type="evidence" value="ECO:0007669"/>
    <property type="project" value="InterPro"/>
</dbReference>
<evidence type="ECO:0000313" key="4">
    <source>
        <dbReference type="Proteomes" id="UP000466442"/>
    </source>
</evidence>
<reference evidence="3" key="1">
    <citation type="journal article" date="2021" name="Mol. Ecol. Resour.">
        <title>Apolygus lucorum genome provides insights into omnivorousness and mesophyll feeding.</title>
        <authorList>
            <person name="Liu Y."/>
            <person name="Liu H."/>
            <person name="Wang H."/>
            <person name="Huang T."/>
            <person name="Liu B."/>
            <person name="Yang B."/>
            <person name="Yin L."/>
            <person name="Li B."/>
            <person name="Zhang Y."/>
            <person name="Zhang S."/>
            <person name="Jiang F."/>
            <person name="Zhang X."/>
            <person name="Ren Y."/>
            <person name="Wang B."/>
            <person name="Wang S."/>
            <person name="Lu Y."/>
            <person name="Wu K."/>
            <person name="Fan W."/>
            <person name="Wang G."/>
        </authorList>
    </citation>
    <scope>NUCLEOTIDE SEQUENCE</scope>
    <source>
        <strain evidence="3">12Hb</strain>
    </source>
</reference>
<dbReference type="InterPro" id="IPR037191">
    <property type="entry name" value="VPS9_dom_sf"/>
</dbReference>
<dbReference type="Proteomes" id="UP000466442">
    <property type="component" value="Unassembled WGS sequence"/>
</dbReference>
<dbReference type="GO" id="GO:0007165">
    <property type="term" value="P:signal transduction"/>
    <property type="evidence" value="ECO:0007669"/>
    <property type="project" value="InterPro"/>
</dbReference>
<gene>
    <name evidence="3" type="ORF">GE061_011936</name>
</gene>
<organism evidence="3 4">
    <name type="scientific">Apolygus lucorum</name>
    <name type="common">Small green plant bug</name>
    <name type="synonym">Lygocoris lucorum</name>
    <dbReference type="NCBI Taxonomy" id="248454"/>
    <lineage>
        <taxon>Eukaryota</taxon>
        <taxon>Metazoa</taxon>
        <taxon>Ecdysozoa</taxon>
        <taxon>Arthropoda</taxon>
        <taxon>Hexapoda</taxon>
        <taxon>Insecta</taxon>
        <taxon>Pterygota</taxon>
        <taxon>Neoptera</taxon>
        <taxon>Paraneoptera</taxon>
        <taxon>Hemiptera</taxon>
        <taxon>Heteroptera</taxon>
        <taxon>Panheteroptera</taxon>
        <taxon>Cimicomorpha</taxon>
        <taxon>Miridae</taxon>
        <taxon>Mirini</taxon>
        <taxon>Apolygus</taxon>
    </lineage>
</organism>
<dbReference type="EMBL" id="WIXP02000004">
    <property type="protein sequence ID" value="KAF6211424.1"/>
    <property type="molecule type" value="Genomic_DNA"/>
</dbReference>
<dbReference type="OrthoDB" id="21085at2759"/>
<dbReference type="PANTHER" id="PTHR23101:SF104">
    <property type="entry name" value="PROTEIN SPRINT"/>
    <property type="match status" value="1"/>
</dbReference>
<proteinExistence type="predicted"/>
<name>A0A8S9XS28_APOLU</name>
<evidence type="ECO:0000259" key="2">
    <source>
        <dbReference type="PROSITE" id="PS51205"/>
    </source>
</evidence>
<dbReference type="Pfam" id="PF02204">
    <property type="entry name" value="VPS9"/>
    <property type="match status" value="1"/>
</dbReference>
<protein>
    <recommendedName>
        <fullName evidence="5">VPS9 domain-containing protein</fullName>
    </recommendedName>
</protein>
<feature type="domain" description="Ras-associating" evidence="1">
    <location>
        <begin position="395"/>
        <end position="462"/>
    </location>
</feature>
<dbReference type="Pfam" id="PF00788">
    <property type="entry name" value="RA"/>
    <property type="match status" value="1"/>
</dbReference>
<evidence type="ECO:0000313" key="3">
    <source>
        <dbReference type="EMBL" id="KAF6211424.1"/>
    </source>
</evidence>
<accession>A0A8S9XS28</accession>
<dbReference type="InterPro" id="IPR045046">
    <property type="entry name" value="Vps9-like"/>
</dbReference>
<dbReference type="SUPFAM" id="SSF109993">
    <property type="entry name" value="VPS9 domain"/>
    <property type="match status" value="1"/>
</dbReference>
<dbReference type="GO" id="GO:0016192">
    <property type="term" value="P:vesicle-mediated transport"/>
    <property type="evidence" value="ECO:0007669"/>
    <property type="project" value="InterPro"/>
</dbReference>
<keyword evidence="4" id="KW-1185">Reference proteome</keyword>
<dbReference type="PROSITE" id="PS51205">
    <property type="entry name" value="VPS9"/>
    <property type="match status" value="1"/>
</dbReference>
<dbReference type="PROSITE" id="PS50200">
    <property type="entry name" value="RA"/>
    <property type="match status" value="1"/>
</dbReference>
<evidence type="ECO:0008006" key="5">
    <source>
        <dbReference type="Google" id="ProtNLM"/>
    </source>
</evidence>
<dbReference type="Pfam" id="PF23268">
    <property type="entry name" value="RIN1"/>
    <property type="match status" value="1"/>
</dbReference>
<sequence>MDNTFFSWFGTDNVNIAIKSPKLAHFHLCRRTKKKKYYEILYLVLPPTAPIVSYQVGVWREYKFYNKWLSTKKMWSYICENDGNNGQRCRLSDDKNVCIPEVWTKERSDSLDQPLQKTREWCSLAAPIRSFAFQLATVKRTGFGEKVDRFISCTMEDKRASPKIVMSNMRQFMTGMKNFVVALTEKEFKRTLTSTEYLNLYAILERVMHKLVVRPLKEHLYKLFVEEYSDTGAIQLLAENIKYARKHPEDIGITFNILSSEESMDEICSYLQLMQDVYSPLEKMDCLRKSIDSIVKAVKRSVNRGGMCGADEILPFFIWVLVQSGMVAAEIQADYMKGLLEQSELDKGEVGYCLTTLLTAVEYLKSINPSRTPLRMETRTVLQVEEIGSKMKIIVLLNDISDSILIKTLLVKPNMTSEDVCKMIARKVRVTNPQDYALHKIIDGEETILDALDCPQAILRNI</sequence>
<dbReference type="InterPro" id="IPR000159">
    <property type="entry name" value="RA_dom"/>
</dbReference>
<feature type="domain" description="VPS9" evidence="2">
    <location>
        <begin position="228"/>
        <end position="373"/>
    </location>
</feature>
<dbReference type="AlphaFoldDB" id="A0A8S9XS28"/>
<dbReference type="SMART" id="SM00167">
    <property type="entry name" value="VPS9"/>
    <property type="match status" value="1"/>
</dbReference>
<dbReference type="PANTHER" id="PTHR23101">
    <property type="entry name" value="RAB GDP/GTP EXCHANGE FACTOR"/>
    <property type="match status" value="1"/>
</dbReference>
<dbReference type="GO" id="GO:0005829">
    <property type="term" value="C:cytosol"/>
    <property type="evidence" value="ECO:0007669"/>
    <property type="project" value="TreeGrafter"/>
</dbReference>